<dbReference type="STRING" id="1150600.ADIARSV_0191"/>
<keyword evidence="2" id="KW-1185">Reference proteome</keyword>
<comment type="caution">
    <text evidence="1">The sequence shown here is derived from an EMBL/GenBank/DDBJ whole genome shotgun (WGS) entry which is preliminary data.</text>
</comment>
<reference evidence="1 2" key="1">
    <citation type="journal article" date="2013" name="Genome Announc.">
        <title>Draft Genome Sequence of Arcticibacter svalbardensis Strain MN12-7T, a Member of the Family Sphingobacteriaceae Isolated from an Arctic Soil Sample.</title>
        <authorList>
            <person name="Shivaji S."/>
            <person name="Ara S."/>
            <person name="Prasad S."/>
            <person name="Manasa B.P."/>
            <person name="Begum Z."/>
            <person name="Singh A."/>
            <person name="Kumar Pinnaka A."/>
        </authorList>
    </citation>
    <scope>NUCLEOTIDE SEQUENCE [LARGE SCALE GENOMIC DNA]</scope>
    <source>
        <strain evidence="1 2">MN12-7</strain>
    </source>
</reference>
<organism evidence="1 2">
    <name type="scientific">Arcticibacter svalbardensis MN12-7</name>
    <dbReference type="NCBI Taxonomy" id="1150600"/>
    <lineage>
        <taxon>Bacteria</taxon>
        <taxon>Pseudomonadati</taxon>
        <taxon>Bacteroidota</taxon>
        <taxon>Sphingobacteriia</taxon>
        <taxon>Sphingobacteriales</taxon>
        <taxon>Sphingobacteriaceae</taxon>
        <taxon>Arcticibacter</taxon>
    </lineage>
</organism>
<evidence type="ECO:0000313" key="2">
    <source>
        <dbReference type="Proteomes" id="UP000014174"/>
    </source>
</evidence>
<sequence length="90" mass="10551">MREFSLEQSTSLAYDWLIKGKVTGIVIAVYFGSDSFHADDQEVQYYVSTNEMTIYFQTINYGHQKLNYLIAGINWFISQKFDSTLIVQRY</sequence>
<dbReference type="OrthoDB" id="796633at2"/>
<gene>
    <name evidence="1" type="ORF">ADIARSV_0191</name>
</gene>
<dbReference type="RefSeq" id="WP_016193445.1">
    <property type="nucleotide sequence ID" value="NZ_AQPN01000008.1"/>
</dbReference>
<proteinExistence type="predicted"/>
<dbReference type="AlphaFoldDB" id="R9GYJ0"/>
<protein>
    <submittedName>
        <fullName evidence="1">Uncharacterized protein</fullName>
    </submittedName>
</protein>
<evidence type="ECO:0000313" key="1">
    <source>
        <dbReference type="EMBL" id="EOR96560.1"/>
    </source>
</evidence>
<accession>R9GYJ0</accession>
<name>R9GYJ0_9SPHI</name>
<dbReference type="Proteomes" id="UP000014174">
    <property type="component" value="Unassembled WGS sequence"/>
</dbReference>
<dbReference type="EMBL" id="AQPN01000008">
    <property type="protein sequence ID" value="EOR96560.1"/>
    <property type="molecule type" value="Genomic_DNA"/>
</dbReference>